<name>A0A4Y7T709_COPMI</name>
<sequence length="182" mass="19311">MDNMEWSPPAANVFSGSANPSFLNPDFTANAAGRDVVNIFNFSAPPPGFNQAPGNEPDSTSAYSLAVRGVDWLRGRLSTHRPLPAGEAVSSGPTTAPSDDSNAPPSITPGSSCESSPSSSQEGVALVSLCLGGMRIYTPNPPFVSAVVCRSPWFILPRVKKPHDTARIRSEHVQRRARPRAL</sequence>
<evidence type="ECO:0000313" key="2">
    <source>
        <dbReference type="EMBL" id="TEB29382.1"/>
    </source>
</evidence>
<evidence type="ECO:0000256" key="1">
    <source>
        <dbReference type="SAM" id="MobiDB-lite"/>
    </source>
</evidence>
<feature type="compositionally biased region" description="Low complexity" evidence="1">
    <location>
        <begin position="108"/>
        <end position="119"/>
    </location>
</feature>
<dbReference type="EMBL" id="QPFP01000027">
    <property type="protein sequence ID" value="TEB29382.1"/>
    <property type="molecule type" value="Genomic_DNA"/>
</dbReference>
<protein>
    <submittedName>
        <fullName evidence="2">Uncharacterized protein</fullName>
    </submittedName>
</protein>
<organism evidence="2 3">
    <name type="scientific">Coprinellus micaceus</name>
    <name type="common">Glistening ink-cap mushroom</name>
    <name type="synonym">Coprinus micaceus</name>
    <dbReference type="NCBI Taxonomy" id="71717"/>
    <lineage>
        <taxon>Eukaryota</taxon>
        <taxon>Fungi</taxon>
        <taxon>Dikarya</taxon>
        <taxon>Basidiomycota</taxon>
        <taxon>Agaricomycotina</taxon>
        <taxon>Agaricomycetes</taxon>
        <taxon>Agaricomycetidae</taxon>
        <taxon>Agaricales</taxon>
        <taxon>Agaricineae</taxon>
        <taxon>Psathyrellaceae</taxon>
        <taxon>Coprinellus</taxon>
    </lineage>
</organism>
<reference evidence="2 3" key="1">
    <citation type="journal article" date="2019" name="Nat. Ecol. Evol.">
        <title>Megaphylogeny resolves global patterns of mushroom evolution.</title>
        <authorList>
            <person name="Varga T."/>
            <person name="Krizsan K."/>
            <person name="Foldi C."/>
            <person name="Dima B."/>
            <person name="Sanchez-Garcia M."/>
            <person name="Sanchez-Ramirez S."/>
            <person name="Szollosi G.J."/>
            <person name="Szarkandi J.G."/>
            <person name="Papp V."/>
            <person name="Albert L."/>
            <person name="Andreopoulos W."/>
            <person name="Angelini C."/>
            <person name="Antonin V."/>
            <person name="Barry K.W."/>
            <person name="Bougher N.L."/>
            <person name="Buchanan P."/>
            <person name="Buyck B."/>
            <person name="Bense V."/>
            <person name="Catcheside P."/>
            <person name="Chovatia M."/>
            <person name="Cooper J."/>
            <person name="Damon W."/>
            <person name="Desjardin D."/>
            <person name="Finy P."/>
            <person name="Geml J."/>
            <person name="Haridas S."/>
            <person name="Hughes K."/>
            <person name="Justo A."/>
            <person name="Karasinski D."/>
            <person name="Kautmanova I."/>
            <person name="Kiss B."/>
            <person name="Kocsube S."/>
            <person name="Kotiranta H."/>
            <person name="LaButti K.M."/>
            <person name="Lechner B.E."/>
            <person name="Liimatainen K."/>
            <person name="Lipzen A."/>
            <person name="Lukacs Z."/>
            <person name="Mihaltcheva S."/>
            <person name="Morgado L.N."/>
            <person name="Niskanen T."/>
            <person name="Noordeloos M.E."/>
            <person name="Ohm R.A."/>
            <person name="Ortiz-Santana B."/>
            <person name="Ovrebo C."/>
            <person name="Racz N."/>
            <person name="Riley R."/>
            <person name="Savchenko A."/>
            <person name="Shiryaev A."/>
            <person name="Soop K."/>
            <person name="Spirin V."/>
            <person name="Szebenyi C."/>
            <person name="Tomsovsky M."/>
            <person name="Tulloss R.E."/>
            <person name="Uehling J."/>
            <person name="Grigoriev I.V."/>
            <person name="Vagvolgyi C."/>
            <person name="Papp T."/>
            <person name="Martin F.M."/>
            <person name="Miettinen O."/>
            <person name="Hibbett D.S."/>
            <person name="Nagy L.G."/>
        </authorList>
    </citation>
    <scope>NUCLEOTIDE SEQUENCE [LARGE SCALE GENOMIC DNA]</scope>
    <source>
        <strain evidence="2 3">FP101781</strain>
    </source>
</reference>
<gene>
    <name evidence="2" type="ORF">FA13DRAFT_639670</name>
</gene>
<proteinExistence type="predicted"/>
<evidence type="ECO:0000313" key="3">
    <source>
        <dbReference type="Proteomes" id="UP000298030"/>
    </source>
</evidence>
<feature type="region of interest" description="Disordered" evidence="1">
    <location>
        <begin position="79"/>
        <end position="119"/>
    </location>
</feature>
<keyword evidence="3" id="KW-1185">Reference proteome</keyword>
<comment type="caution">
    <text evidence="2">The sequence shown here is derived from an EMBL/GenBank/DDBJ whole genome shotgun (WGS) entry which is preliminary data.</text>
</comment>
<dbReference type="Proteomes" id="UP000298030">
    <property type="component" value="Unassembled WGS sequence"/>
</dbReference>
<accession>A0A4Y7T709</accession>
<dbReference type="AlphaFoldDB" id="A0A4Y7T709"/>
<feature type="compositionally biased region" description="Polar residues" evidence="1">
    <location>
        <begin position="91"/>
        <end position="104"/>
    </location>
</feature>